<dbReference type="AlphaFoldDB" id="U1YCM1"/>
<feature type="transmembrane region" description="Helical" evidence="1">
    <location>
        <begin position="296"/>
        <end position="321"/>
    </location>
</feature>
<comment type="caution">
    <text evidence="3">The sequence shown here is derived from an EMBL/GenBank/DDBJ whole genome shotgun (WGS) entry which is preliminary data.</text>
</comment>
<dbReference type="RefSeq" id="WP_021622231.1">
    <property type="nucleotide sequence ID" value="NZ_KE952812.1"/>
</dbReference>
<dbReference type="InterPro" id="IPR007349">
    <property type="entry name" value="DUF418"/>
</dbReference>
<dbReference type="PANTHER" id="PTHR30590">
    <property type="entry name" value="INNER MEMBRANE PROTEIN"/>
    <property type="match status" value="1"/>
</dbReference>
<proteinExistence type="predicted"/>
<feature type="transmembrane region" description="Helical" evidence="1">
    <location>
        <begin position="139"/>
        <end position="154"/>
    </location>
</feature>
<sequence>MNRFGTNASNQISFKERGDAIINLSANERIQIIDIIRGIAILGILFVNMSFYSSSLMAISLQVELWQGFWNKSAELFRNIFIDEKFINIFSFLFGFGMILFKEGAIAKGRRFIPLFSRRLIALFLFGLIHGWFIWYGDILLHYAVLGFFLLLFHKCKPRTLLIWSILLLSLLPIVILMSGNAGMPASSDLSRMGQEAMKHDTAIYGSGSFIAIQNQRFIDWNSTLINQILFYPRILGMFLLGSYFAKRKILHNISGHLRLVKNICKCTGLFGFGLIMLGVFTQYSSNPVIAGWHDFLFVLGMLVGSPLLALFYITFFALLFQKENWKRRLLPFSFVGKMAFTNYIAQSVICTLIFYSYGLGLYGKVGTFAGLWLALGIYILQLIVSRLWLQKYQMGLLEWMAYPHLFTSIPLKIS</sequence>
<dbReference type="InterPro" id="IPR052529">
    <property type="entry name" value="Bact_Transport_Assoc"/>
</dbReference>
<evidence type="ECO:0000313" key="3">
    <source>
        <dbReference type="EMBL" id="ERI08561.1"/>
    </source>
</evidence>
<dbReference type="GeneID" id="92839736"/>
<feature type="transmembrane region" description="Helical" evidence="1">
    <location>
        <begin position="80"/>
        <end position="101"/>
    </location>
</feature>
<keyword evidence="4" id="KW-1185">Reference proteome</keyword>
<organism evidence="3 4">
    <name type="scientific">Aneurinibacillus aneurinilyticus ATCC 12856</name>
    <dbReference type="NCBI Taxonomy" id="649747"/>
    <lineage>
        <taxon>Bacteria</taxon>
        <taxon>Bacillati</taxon>
        <taxon>Bacillota</taxon>
        <taxon>Bacilli</taxon>
        <taxon>Bacillales</taxon>
        <taxon>Paenibacillaceae</taxon>
        <taxon>Aneurinibacillus group</taxon>
        <taxon>Aneurinibacillus</taxon>
    </lineage>
</organism>
<feature type="transmembrane region" description="Helical" evidence="1">
    <location>
        <begin position="39"/>
        <end position="60"/>
    </location>
</feature>
<evidence type="ECO:0000313" key="4">
    <source>
        <dbReference type="Proteomes" id="UP000016511"/>
    </source>
</evidence>
<protein>
    <recommendedName>
        <fullName evidence="2">DUF418 domain-containing protein</fullName>
    </recommendedName>
</protein>
<dbReference type="PATRIC" id="fig|649747.3.peg.2980"/>
<feature type="transmembrane region" description="Helical" evidence="1">
    <location>
        <begin position="161"/>
        <end position="180"/>
    </location>
</feature>
<dbReference type="Pfam" id="PF04235">
    <property type="entry name" value="DUF418"/>
    <property type="match status" value="1"/>
</dbReference>
<dbReference type="Proteomes" id="UP000016511">
    <property type="component" value="Unassembled WGS sequence"/>
</dbReference>
<dbReference type="STRING" id="649747.HMPREF0083_03289"/>
<dbReference type="EMBL" id="AWSJ01000200">
    <property type="protein sequence ID" value="ERI08561.1"/>
    <property type="molecule type" value="Genomic_DNA"/>
</dbReference>
<dbReference type="HOGENOM" id="CLU_039610_0_1_9"/>
<keyword evidence="1" id="KW-0472">Membrane</keyword>
<feature type="transmembrane region" description="Helical" evidence="1">
    <location>
        <begin position="113"/>
        <end position="133"/>
    </location>
</feature>
<feature type="domain" description="DUF418" evidence="2">
    <location>
        <begin position="246"/>
        <end position="401"/>
    </location>
</feature>
<dbReference type="eggNOG" id="COG2311">
    <property type="taxonomic scope" value="Bacteria"/>
</dbReference>
<keyword evidence="1" id="KW-1133">Transmembrane helix</keyword>
<dbReference type="PANTHER" id="PTHR30590:SF2">
    <property type="entry name" value="INNER MEMBRANE PROTEIN"/>
    <property type="match status" value="1"/>
</dbReference>
<feature type="transmembrane region" description="Helical" evidence="1">
    <location>
        <begin position="225"/>
        <end position="246"/>
    </location>
</feature>
<feature type="transmembrane region" description="Helical" evidence="1">
    <location>
        <begin position="267"/>
        <end position="284"/>
    </location>
</feature>
<accession>U1YCM1</accession>
<evidence type="ECO:0000259" key="2">
    <source>
        <dbReference type="Pfam" id="PF04235"/>
    </source>
</evidence>
<keyword evidence="1" id="KW-0812">Transmembrane</keyword>
<evidence type="ECO:0000256" key="1">
    <source>
        <dbReference type="SAM" id="Phobius"/>
    </source>
</evidence>
<name>U1YCM1_ANEAE</name>
<gene>
    <name evidence="3" type="ORF">HMPREF0083_03289</name>
</gene>
<feature type="transmembrane region" description="Helical" evidence="1">
    <location>
        <begin position="370"/>
        <end position="390"/>
    </location>
</feature>
<reference evidence="3 4" key="1">
    <citation type="submission" date="2013-08" db="EMBL/GenBank/DDBJ databases">
        <authorList>
            <person name="Weinstock G."/>
            <person name="Sodergren E."/>
            <person name="Wylie T."/>
            <person name="Fulton L."/>
            <person name="Fulton R."/>
            <person name="Fronick C."/>
            <person name="O'Laughlin M."/>
            <person name="Godfrey J."/>
            <person name="Miner T."/>
            <person name="Herter B."/>
            <person name="Appelbaum E."/>
            <person name="Cordes M."/>
            <person name="Lek S."/>
            <person name="Wollam A."/>
            <person name="Pepin K.H."/>
            <person name="Palsikar V.B."/>
            <person name="Mitreva M."/>
            <person name="Wilson R.K."/>
        </authorList>
    </citation>
    <scope>NUCLEOTIDE SEQUENCE [LARGE SCALE GENOMIC DNA]</scope>
    <source>
        <strain evidence="3 4">ATCC 12856</strain>
    </source>
</reference>
<feature type="transmembrane region" description="Helical" evidence="1">
    <location>
        <begin position="341"/>
        <end position="358"/>
    </location>
</feature>